<organism evidence="2 3">
    <name type="scientific">Jimgerdemannia flammicorona</name>
    <dbReference type="NCBI Taxonomy" id="994334"/>
    <lineage>
        <taxon>Eukaryota</taxon>
        <taxon>Fungi</taxon>
        <taxon>Fungi incertae sedis</taxon>
        <taxon>Mucoromycota</taxon>
        <taxon>Mucoromycotina</taxon>
        <taxon>Endogonomycetes</taxon>
        <taxon>Endogonales</taxon>
        <taxon>Endogonaceae</taxon>
        <taxon>Jimgerdemannia</taxon>
    </lineage>
</organism>
<protein>
    <submittedName>
        <fullName evidence="2">Uncharacterized protein</fullName>
    </submittedName>
</protein>
<keyword evidence="1" id="KW-0472">Membrane</keyword>
<gene>
    <name evidence="2" type="ORF">BC938DRAFT_476259</name>
</gene>
<proteinExistence type="predicted"/>
<comment type="caution">
    <text evidence="2">The sequence shown here is derived from an EMBL/GenBank/DDBJ whole genome shotgun (WGS) entry which is preliminary data.</text>
</comment>
<sequence>MLCLYIILDGLIFLTPEVIITILDIIARMGLPDGFIQLLLESVACRRAHKTDNVVNDEYACRLILTFTGTTDFYAKQEIKRNYRELTMLPKTPPLRVEYRQVAASPRVMGSSLICSKSATTGQGSPTRGLTQRTYGTQVRRPQIQALRYGSFLQF</sequence>
<reference evidence="2 3" key="1">
    <citation type="journal article" date="2018" name="New Phytol.">
        <title>Phylogenomics of Endogonaceae and evolution of mycorrhizas within Mucoromycota.</title>
        <authorList>
            <person name="Chang Y."/>
            <person name="Desiro A."/>
            <person name="Na H."/>
            <person name="Sandor L."/>
            <person name="Lipzen A."/>
            <person name="Clum A."/>
            <person name="Barry K."/>
            <person name="Grigoriev I.V."/>
            <person name="Martin F.M."/>
            <person name="Stajich J.E."/>
            <person name="Smith M.E."/>
            <person name="Bonito G."/>
            <person name="Spatafora J.W."/>
        </authorList>
    </citation>
    <scope>NUCLEOTIDE SEQUENCE [LARGE SCALE GENOMIC DNA]</scope>
    <source>
        <strain evidence="2 3">AD002</strain>
    </source>
</reference>
<evidence type="ECO:0000313" key="2">
    <source>
        <dbReference type="EMBL" id="RUS17461.1"/>
    </source>
</evidence>
<keyword evidence="3" id="KW-1185">Reference proteome</keyword>
<dbReference type="AlphaFoldDB" id="A0A433PIU9"/>
<evidence type="ECO:0000256" key="1">
    <source>
        <dbReference type="SAM" id="Phobius"/>
    </source>
</evidence>
<feature type="transmembrane region" description="Helical" evidence="1">
    <location>
        <begin position="6"/>
        <end position="27"/>
    </location>
</feature>
<keyword evidence="1" id="KW-0812">Transmembrane</keyword>
<dbReference type="EMBL" id="RBNJ01023088">
    <property type="protein sequence ID" value="RUS17461.1"/>
    <property type="molecule type" value="Genomic_DNA"/>
</dbReference>
<name>A0A433PIU9_9FUNG</name>
<evidence type="ECO:0000313" key="3">
    <source>
        <dbReference type="Proteomes" id="UP000274822"/>
    </source>
</evidence>
<accession>A0A433PIU9</accession>
<dbReference type="Proteomes" id="UP000274822">
    <property type="component" value="Unassembled WGS sequence"/>
</dbReference>
<keyword evidence="1" id="KW-1133">Transmembrane helix</keyword>